<dbReference type="Proteomes" id="UP001604277">
    <property type="component" value="Unassembled WGS sequence"/>
</dbReference>
<feature type="coiled-coil region" evidence="1">
    <location>
        <begin position="110"/>
        <end position="137"/>
    </location>
</feature>
<dbReference type="EMBL" id="JBFOLJ010000004">
    <property type="protein sequence ID" value="KAL2545440.1"/>
    <property type="molecule type" value="Genomic_DNA"/>
</dbReference>
<keyword evidence="1" id="KW-0175">Coiled coil</keyword>
<feature type="compositionally biased region" description="Basic and acidic residues" evidence="2">
    <location>
        <begin position="61"/>
        <end position="74"/>
    </location>
</feature>
<name>A0ABD1W7F6_9LAMI</name>
<sequence length="173" mass="19552">MGRPEREVFFVEIPIGGRYCRGLGRSTATHLLHVSPEEKEQEYVKLFILGPRREDPILDVHLHEDGGDGAVGDKEPDDIGASCSPHSSPTGAPRAPPRMSRSCCEHINMLRQILQQVEKLTGKVNKLNRKVDRSEERRQRCPHLHGYSMDNDRKMNWDVANISFGDQVDDQGV</sequence>
<evidence type="ECO:0000313" key="3">
    <source>
        <dbReference type="EMBL" id="KAL2545440.1"/>
    </source>
</evidence>
<dbReference type="AlphaFoldDB" id="A0ABD1W7F6"/>
<comment type="caution">
    <text evidence="3">The sequence shown here is derived from an EMBL/GenBank/DDBJ whole genome shotgun (WGS) entry which is preliminary data.</text>
</comment>
<reference evidence="4" key="1">
    <citation type="submission" date="2024-07" db="EMBL/GenBank/DDBJ databases">
        <title>Two chromosome-level genome assemblies of Korean endemic species Abeliophyllum distichum and Forsythia ovata (Oleaceae).</title>
        <authorList>
            <person name="Jang H."/>
        </authorList>
    </citation>
    <scope>NUCLEOTIDE SEQUENCE [LARGE SCALE GENOMIC DNA]</scope>
</reference>
<gene>
    <name evidence="3" type="ORF">Fot_14673</name>
</gene>
<proteinExistence type="predicted"/>
<evidence type="ECO:0000256" key="1">
    <source>
        <dbReference type="SAM" id="Coils"/>
    </source>
</evidence>
<keyword evidence="4" id="KW-1185">Reference proteome</keyword>
<evidence type="ECO:0000313" key="4">
    <source>
        <dbReference type="Proteomes" id="UP001604277"/>
    </source>
</evidence>
<feature type="region of interest" description="Disordered" evidence="2">
    <location>
        <begin position="61"/>
        <end position="100"/>
    </location>
</feature>
<evidence type="ECO:0000256" key="2">
    <source>
        <dbReference type="SAM" id="MobiDB-lite"/>
    </source>
</evidence>
<protein>
    <submittedName>
        <fullName evidence="3">Uncharacterized protein</fullName>
    </submittedName>
</protein>
<organism evidence="3 4">
    <name type="scientific">Forsythia ovata</name>
    <dbReference type="NCBI Taxonomy" id="205694"/>
    <lineage>
        <taxon>Eukaryota</taxon>
        <taxon>Viridiplantae</taxon>
        <taxon>Streptophyta</taxon>
        <taxon>Embryophyta</taxon>
        <taxon>Tracheophyta</taxon>
        <taxon>Spermatophyta</taxon>
        <taxon>Magnoliopsida</taxon>
        <taxon>eudicotyledons</taxon>
        <taxon>Gunneridae</taxon>
        <taxon>Pentapetalae</taxon>
        <taxon>asterids</taxon>
        <taxon>lamiids</taxon>
        <taxon>Lamiales</taxon>
        <taxon>Oleaceae</taxon>
        <taxon>Forsythieae</taxon>
        <taxon>Forsythia</taxon>
    </lineage>
</organism>
<accession>A0ABD1W7F6</accession>